<proteinExistence type="predicted"/>
<reference evidence="1" key="1">
    <citation type="journal article" date="2024" name="Nature">
        <title>Anoxygenic phototroph of the Chloroflexota uses a type I reaction centre.</title>
        <authorList>
            <person name="Tsuji J.M."/>
            <person name="Shaw N.A."/>
            <person name="Nagashima S."/>
            <person name="Venkiteswaran J.J."/>
            <person name="Schiff S.L."/>
            <person name="Watanabe T."/>
            <person name="Fukui M."/>
            <person name="Hanada S."/>
            <person name="Tank M."/>
            <person name="Neufeld J.D."/>
        </authorList>
    </citation>
    <scope>NUCLEOTIDE SEQUENCE</scope>
    <source>
        <strain evidence="1">L227-S17</strain>
    </source>
</reference>
<dbReference type="Proteomes" id="UP001431572">
    <property type="component" value="Chromosome 1"/>
</dbReference>
<gene>
    <name evidence="1" type="ORF">OZ401_000676</name>
</gene>
<accession>A0ABY9B2N6</accession>
<dbReference type="Pfam" id="PF10055">
    <property type="entry name" value="DUF2292"/>
    <property type="match status" value="1"/>
</dbReference>
<dbReference type="RefSeq" id="WP_341469304.1">
    <property type="nucleotide sequence ID" value="NZ_CP128399.1"/>
</dbReference>
<organism evidence="1 2">
    <name type="scientific">Candidatus Chlorohelix allophototropha</name>
    <dbReference type="NCBI Taxonomy" id="3003348"/>
    <lineage>
        <taxon>Bacteria</taxon>
        <taxon>Bacillati</taxon>
        <taxon>Chloroflexota</taxon>
        <taxon>Chloroflexia</taxon>
        <taxon>Candidatus Chloroheliales</taxon>
        <taxon>Candidatus Chloroheliaceae</taxon>
        <taxon>Candidatus Chlorohelix</taxon>
    </lineage>
</organism>
<keyword evidence="2" id="KW-1185">Reference proteome</keyword>
<dbReference type="EMBL" id="CP128399">
    <property type="protein sequence ID" value="WJW67410.1"/>
    <property type="molecule type" value="Genomic_DNA"/>
</dbReference>
<evidence type="ECO:0000313" key="2">
    <source>
        <dbReference type="Proteomes" id="UP001431572"/>
    </source>
</evidence>
<name>A0ABY9B2N6_9CHLR</name>
<evidence type="ECO:0000313" key="1">
    <source>
        <dbReference type="EMBL" id="WJW67410.1"/>
    </source>
</evidence>
<protein>
    <submittedName>
        <fullName evidence="1">YezD family protein</fullName>
    </submittedName>
</protein>
<sequence>MQEEQTANNHNSLNNLNPQEAEVLVQILHSLRQIKYGYIQITIQDARVVQIDRTEKQRINCK</sequence>
<dbReference type="InterPro" id="IPR018743">
    <property type="entry name" value="DUF2292"/>
</dbReference>